<evidence type="ECO:0000256" key="7">
    <source>
        <dbReference type="ARBA" id="ARBA00022884"/>
    </source>
</evidence>
<proteinExistence type="inferred from homology"/>
<dbReference type="Proteomes" id="UP000694891">
    <property type="component" value="Unplaced"/>
</dbReference>
<keyword evidence="7 8" id="KW-0694">RNA-binding</keyword>
<evidence type="ECO:0000256" key="4">
    <source>
        <dbReference type="ARBA" id="ARBA00022771"/>
    </source>
</evidence>
<dbReference type="Gene3D" id="4.10.60.30">
    <property type="entry name" value="Nanos, RNA-binding domain"/>
    <property type="match status" value="1"/>
</dbReference>
<evidence type="ECO:0000256" key="5">
    <source>
        <dbReference type="ARBA" id="ARBA00022833"/>
    </source>
</evidence>
<feature type="domain" description="Nanos-type" evidence="10">
    <location>
        <begin position="85"/>
        <end position="139"/>
    </location>
</feature>
<evidence type="ECO:0000313" key="12">
    <source>
        <dbReference type="Proteomes" id="UP000694891"/>
    </source>
</evidence>
<comment type="similarity">
    <text evidence="8">Belongs to the nanos family.</text>
</comment>
<evidence type="ECO:0000256" key="8">
    <source>
        <dbReference type="PROSITE-ProRule" id="PRU00855"/>
    </source>
</evidence>
<dbReference type="STRING" id="144197.ENSSPAP00000005009"/>
<evidence type="ECO:0000256" key="1">
    <source>
        <dbReference type="ARBA" id="ARBA00004496"/>
    </source>
</evidence>
<organism evidence="11">
    <name type="scientific">Stegastes partitus</name>
    <name type="common">bicolor damselfish</name>
    <dbReference type="NCBI Taxonomy" id="144197"/>
    <lineage>
        <taxon>Eukaryota</taxon>
        <taxon>Metazoa</taxon>
        <taxon>Chordata</taxon>
        <taxon>Craniata</taxon>
        <taxon>Vertebrata</taxon>
        <taxon>Euteleostomi</taxon>
        <taxon>Actinopterygii</taxon>
        <taxon>Neopterygii</taxon>
        <taxon>Teleostei</taxon>
        <taxon>Neoteleostei</taxon>
        <taxon>Acanthomorphata</taxon>
        <taxon>Ovalentaria</taxon>
        <taxon>Pomacentridae</taxon>
        <taxon>Stegastes</taxon>
    </lineage>
</organism>
<evidence type="ECO:0000313" key="13">
    <source>
        <dbReference type="RefSeq" id="XP_008295706.1"/>
    </source>
</evidence>
<dbReference type="InterPro" id="IPR008705">
    <property type="entry name" value="Nanos/Xcar2"/>
</dbReference>
<gene>
    <name evidence="11" type="primary">NANOS2</name>
    <name evidence="13" type="synonym">LOC103368936</name>
</gene>
<keyword evidence="4 8" id="KW-0863">Zinc-finger</keyword>
<keyword evidence="6 8" id="KW-0810">Translation regulation</keyword>
<dbReference type="InterPro" id="IPR024161">
    <property type="entry name" value="Znf_nanos-typ"/>
</dbReference>
<dbReference type="Ensembl" id="ENSSPAT00000005105.1">
    <property type="protein sequence ID" value="ENSSPAP00000005009.1"/>
    <property type="gene ID" value="ENSSPAG00000003887.1"/>
</dbReference>
<evidence type="ECO:0000259" key="10">
    <source>
        <dbReference type="PROSITE" id="PS51522"/>
    </source>
</evidence>
<dbReference type="OrthoDB" id="5864971at2759"/>
<evidence type="ECO:0000256" key="3">
    <source>
        <dbReference type="ARBA" id="ARBA00022723"/>
    </source>
</evidence>
<reference evidence="13" key="2">
    <citation type="submission" date="2025-04" db="UniProtKB">
        <authorList>
            <consortium name="RefSeq"/>
        </authorList>
    </citation>
    <scope>IDENTIFICATION</scope>
</reference>
<feature type="compositionally biased region" description="Basic and acidic residues" evidence="9">
    <location>
        <begin position="33"/>
        <end position="49"/>
    </location>
</feature>
<dbReference type="GO" id="GO:0003723">
    <property type="term" value="F:RNA binding"/>
    <property type="evidence" value="ECO:0007669"/>
    <property type="project" value="UniProtKB-UniRule"/>
</dbReference>
<dbReference type="InterPro" id="IPR038129">
    <property type="entry name" value="Nanos_sf"/>
</dbReference>
<reference evidence="11" key="1">
    <citation type="submission" date="2023-09" db="UniProtKB">
        <authorList>
            <consortium name="Ensembl"/>
        </authorList>
    </citation>
    <scope>IDENTIFICATION</scope>
</reference>
<evidence type="ECO:0000256" key="6">
    <source>
        <dbReference type="ARBA" id="ARBA00022845"/>
    </source>
</evidence>
<sequence length="155" mass="17565">MDAQSSLLTDRDCFDMWHDYMNLSRLLEGLRGREADPSGETEAPKKKEAAASWIQNSPRAKRGRNSTETSSISSLSDTSLTSAADCRFCKQNGESARVYRSHRLRSDDGRVTCPILRKYTCPICKATGDQAHTRRYCPQVQRQEAARMLPVSKFW</sequence>
<dbReference type="PANTHER" id="PTHR12887">
    <property type="entry name" value="NANOS PROTEIN"/>
    <property type="match status" value="1"/>
</dbReference>
<protein>
    <submittedName>
        <fullName evidence="11 13">Nanos homolog 1-like</fullName>
    </submittedName>
</protein>
<keyword evidence="12" id="KW-1185">Reference proteome</keyword>
<evidence type="ECO:0000256" key="2">
    <source>
        <dbReference type="ARBA" id="ARBA00022490"/>
    </source>
</evidence>
<dbReference type="PROSITE" id="PS51522">
    <property type="entry name" value="ZF_NANOS"/>
    <property type="match status" value="1"/>
</dbReference>
<feature type="compositionally biased region" description="Low complexity" evidence="9">
    <location>
        <begin position="66"/>
        <end position="80"/>
    </location>
</feature>
<evidence type="ECO:0000256" key="9">
    <source>
        <dbReference type="SAM" id="MobiDB-lite"/>
    </source>
</evidence>
<comment type="subcellular location">
    <subcellularLocation>
        <location evidence="1">Cytoplasm</location>
    </subcellularLocation>
</comment>
<dbReference type="GeneTree" id="ENSGT00950000183135"/>
<name>A0A3B4ZF44_9TELE</name>
<dbReference type="GO" id="GO:0005737">
    <property type="term" value="C:cytoplasm"/>
    <property type="evidence" value="ECO:0007669"/>
    <property type="project" value="UniProtKB-SubCell"/>
</dbReference>
<feature type="region of interest" description="Disordered" evidence="9">
    <location>
        <begin position="33"/>
        <end position="80"/>
    </location>
</feature>
<accession>A0A3B4ZF44</accession>
<dbReference type="AlphaFoldDB" id="A0A3B4ZF44"/>
<dbReference type="GO" id="GO:0008270">
    <property type="term" value="F:zinc ion binding"/>
    <property type="evidence" value="ECO:0007669"/>
    <property type="project" value="UniProtKB-KW"/>
</dbReference>
<keyword evidence="2" id="KW-0963">Cytoplasm</keyword>
<evidence type="ECO:0000313" key="11">
    <source>
        <dbReference type="Ensembl" id="ENSSPAP00000005009.1"/>
    </source>
</evidence>
<dbReference type="RefSeq" id="XP_008295706.1">
    <property type="nucleotide sequence ID" value="XM_008297484.1"/>
</dbReference>
<keyword evidence="5" id="KW-0862">Zinc</keyword>
<dbReference type="Pfam" id="PF05741">
    <property type="entry name" value="zf-nanos"/>
    <property type="match status" value="1"/>
</dbReference>
<dbReference type="GeneID" id="103368936"/>
<dbReference type="GO" id="GO:0006417">
    <property type="term" value="P:regulation of translation"/>
    <property type="evidence" value="ECO:0007669"/>
    <property type="project" value="UniProtKB-UniRule"/>
</dbReference>
<keyword evidence="3" id="KW-0479">Metal-binding</keyword>